<evidence type="ECO:0000259" key="1">
    <source>
        <dbReference type="Pfam" id="PF10057"/>
    </source>
</evidence>
<gene>
    <name evidence="2" type="ORF">BC6307_22775</name>
</gene>
<dbReference type="EMBL" id="CP018866">
    <property type="protein sequence ID" value="AST93899.1"/>
    <property type="molecule type" value="Genomic_DNA"/>
</dbReference>
<keyword evidence="3" id="KW-1185">Reference proteome</keyword>
<dbReference type="Proteomes" id="UP000215224">
    <property type="component" value="Chromosome"/>
</dbReference>
<dbReference type="Pfam" id="PF10057">
    <property type="entry name" value="MpsC"/>
    <property type="match status" value="1"/>
</dbReference>
<dbReference type="KEGG" id="bcoh:BC6307_22775"/>
<organism evidence="2 3">
    <name type="scientific">Sutcliffiella cohnii</name>
    <dbReference type="NCBI Taxonomy" id="33932"/>
    <lineage>
        <taxon>Bacteria</taxon>
        <taxon>Bacillati</taxon>
        <taxon>Bacillota</taxon>
        <taxon>Bacilli</taxon>
        <taxon>Bacillales</taxon>
        <taxon>Bacillaceae</taxon>
        <taxon>Sutcliffiella</taxon>
    </lineage>
</organism>
<name>A0A223KWS7_9BACI</name>
<dbReference type="InterPro" id="IPR018745">
    <property type="entry name" value="MpsC"/>
</dbReference>
<sequence length="232" mass="27040">MNILHTKNQDTLLQLSSTMSKMLKKRFGKGPETCFAIIHSNRLIIYVRKFMTPAEEVLLSKGKKKLAIAFRSEVMEQVFAEYLDVASLATGINFDSYFSDWDFTSNSGLIIFEITHKLGWYDSIGNTYEKEQIIQSIKNVSSRLHKYPSKMEVIKLSQNLLAIECNGVLLQVEDLLFDKGHLDILHERAIEIKRKYYNQKEYLEEQLGRQIGSIFIISDYIKDRKYIIFYLT</sequence>
<dbReference type="RefSeq" id="WP_066413544.1">
    <property type="nucleotide sequence ID" value="NZ_CP018866.1"/>
</dbReference>
<protein>
    <recommendedName>
        <fullName evidence="1">Na+-translocating membrane potential-generating system MpsC domain-containing protein</fullName>
    </recommendedName>
</protein>
<evidence type="ECO:0000313" key="2">
    <source>
        <dbReference type="EMBL" id="AST93899.1"/>
    </source>
</evidence>
<feature type="domain" description="Na+-translocating membrane potential-generating system MpsC" evidence="1">
    <location>
        <begin position="14"/>
        <end position="112"/>
    </location>
</feature>
<reference evidence="2 3" key="1">
    <citation type="submission" date="2016-12" db="EMBL/GenBank/DDBJ databases">
        <title>The whole genome sequencing and assembly of Bacillus cohnii DSM 6307T strain.</title>
        <authorList>
            <person name="Lee Y.-J."/>
            <person name="Yi H."/>
            <person name="Bahn Y.-S."/>
            <person name="Kim J.F."/>
            <person name="Lee D.-W."/>
        </authorList>
    </citation>
    <scope>NUCLEOTIDE SEQUENCE [LARGE SCALE GENOMIC DNA]</scope>
    <source>
        <strain evidence="2 3">DSM 6307</strain>
    </source>
</reference>
<accession>A0A223KWS7</accession>
<dbReference type="AlphaFoldDB" id="A0A223KWS7"/>
<dbReference type="STRING" id="1314751.GCA_001591425_01250"/>
<evidence type="ECO:0000313" key="3">
    <source>
        <dbReference type="Proteomes" id="UP000215224"/>
    </source>
</evidence>
<proteinExistence type="predicted"/>